<keyword evidence="3 6" id="KW-1133">Transmembrane helix</keyword>
<dbReference type="InterPro" id="IPR053891">
    <property type="entry name" value="Shisa_N"/>
</dbReference>
<dbReference type="Proteomes" id="UP000288216">
    <property type="component" value="Unassembled WGS sequence"/>
</dbReference>
<dbReference type="OMA" id="VGICCCK"/>
<keyword evidence="9" id="KW-1185">Reference proteome</keyword>
<dbReference type="OrthoDB" id="10025410at2759"/>
<feature type="compositionally biased region" description="Low complexity" evidence="5">
    <location>
        <begin position="174"/>
        <end position="188"/>
    </location>
</feature>
<dbReference type="InterPro" id="IPR026910">
    <property type="entry name" value="Shisa"/>
</dbReference>
<dbReference type="AlphaFoldDB" id="A0A401PGS5"/>
<sequence>MIEPKRNGRIFPAPVLAMGAARVGALFLVFTNWLLGVLAASGEYCHGWSDSNGSWHSGFQCPERYDGQEATLCCGSCALRYCCSLRDNRLDQGACINDHDVHQEPDSYSKSVPMYLPFLIVGSIFVAFIIVGSFIAVCCCRCLKPKPQENQQDAPTQSRLLESLPPTDVRTPSRHSTSSTTTTSTRSSMGRQNNICSVGTDGINLYMNVPTNFPVMGCHQAQQFLPSQSTGNPFLPAQYLSYGIPPDHTIVMAPAFVDRPGYGQQSNNPYSHGTLNADQLMYPAVTL</sequence>
<evidence type="ECO:0000256" key="5">
    <source>
        <dbReference type="SAM" id="MobiDB-lite"/>
    </source>
</evidence>
<dbReference type="PANTHER" id="PTHR31395:SF18">
    <property type="entry name" value="PROTEIN SHISA-2 HOMOLOG PRECURSOR"/>
    <property type="match status" value="1"/>
</dbReference>
<evidence type="ECO:0000313" key="8">
    <source>
        <dbReference type="EMBL" id="GCB72332.1"/>
    </source>
</evidence>
<name>A0A401PGS5_SCYTO</name>
<evidence type="ECO:0000256" key="6">
    <source>
        <dbReference type="SAM" id="Phobius"/>
    </source>
</evidence>
<protein>
    <recommendedName>
        <fullName evidence="7">Shisa N-terminal domain-containing protein</fullName>
    </recommendedName>
</protein>
<comment type="subcellular location">
    <subcellularLocation>
        <location evidence="1">Membrane</location>
    </subcellularLocation>
</comment>
<keyword evidence="4 6" id="KW-0472">Membrane</keyword>
<comment type="caution">
    <text evidence="8">The sequence shown here is derived from an EMBL/GenBank/DDBJ whole genome shotgun (WGS) entry which is preliminary data.</text>
</comment>
<feature type="region of interest" description="Disordered" evidence="5">
    <location>
        <begin position="147"/>
        <end position="193"/>
    </location>
</feature>
<accession>A0A401PGS5</accession>
<evidence type="ECO:0000256" key="3">
    <source>
        <dbReference type="ARBA" id="ARBA00022989"/>
    </source>
</evidence>
<evidence type="ECO:0000256" key="1">
    <source>
        <dbReference type="ARBA" id="ARBA00004370"/>
    </source>
</evidence>
<dbReference type="Pfam" id="PF13908">
    <property type="entry name" value="Shisa_N"/>
    <property type="match status" value="1"/>
</dbReference>
<feature type="compositionally biased region" description="Polar residues" evidence="5">
    <location>
        <begin position="148"/>
        <end position="160"/>
    </location>
</feature>
<evidence type="ECO:0000256" key="2">
    <source>
        <dbReference type="ARBA" id="ARBA00022692"/>
    </source>
</evidence>
<dbReference type="GO" id="GO:0016020">
    <property type="term" value="C:membrane"/>
    <property type="evidence" value="ECO:0007669"/>
    <property type="project" value="UniProtKB-SubCell"/>
</dbReference>
<reference evidence="8 9" key="1">
    <citation type="journal article" date="2018" name="Nat. Ecol. Evol.">
        <title>Shark genomes provide insights into elasmobranch evolution and the origin of vertebrates.</title>
        <authorList>
            <person name="Hara Y"/>
            <person name="Yamaguchi K"/>
            <person name="Onimaru K"/>
            <person name="Kadota M"/>
            <person name="Koyanagi M"/>
            <person name="Keeley SD"/>
            <person name="Tatsumi K"/>
            <person name="Tanaka K"/>
            <person name="Motone F"/>
            <person name="Kageyama Y"/>
            <person name="Nozu R"/>
            <person name="Adachi N"/>
            <person name="Nishimura O"/>
            <person name="Nakagawa R"/>
            <person name="Tanegashima C"/>
            <person name="Kiyatake I"/>
            <person name="Matsumoto R"/>
            <person name="Murakumo K"/>
            <person name="Nishida K"/>
            <person name="Terakita A"/>
            <person name="Kuratani S"/>
            <person name="Sato K"/>
            <person name="Hyodo S Kuraku.S."/>
        </authorList>
    </citation>
    <scope>NUCLEOTIDE SEQUENCE [LARGE SCALE GENOMIC DNA]</scope>
</reference>
<evidence type="ECO:0000313" key="9">
    <source>
        <dbReference type="Proteomes" id="UP000288216"/>
    </source>
</evidence>
<feature type="domain" description="Shisa N-terminal" evidence="7">
    <location>
        <begin position="42"/>
        <end position="96"/>
    </location>
</feature>
<feature type="transmembrane region" description="Helical" evidence="6">
    <location>
        <begin position="12"/>
        <end position="34"/>
    </location>
</feature>
<proteinExistence type="predicted"/>
<gene>
    <name evidence="8" type="ORF">scyTo_0006256</name>
</gene>
<keyword evidence="2 6" id="KW-0812">Transmembrane</keyword>
<evidence type="ECO:0000256" key="4">
    <source>
        <dbReference type="ARBA" id="ARBA00023136"/>
    </source>
</evidence>
<feature type="transmembrane region" description="Helical" evidence="6">
    <location>
        <begin position="115"/>
        <end position="140"/>
    </location>
</feature>
<evidence type="ECO:0000259" key="7">
    <source>
        <dbReference type="Pfam" id="PF13908"/>
    </source>
</evidence>
<dbReference type="PANTHER" id="PTHR31395">
    <property type="entry name" value="SHISA"/>
    <property type="match status" value="1"/>
</dbReference>
<dbReference type="EMBL" id="BFAA01002076">
    <property type="protein sequence ID" value="GCB72332.1"/>
    <property type="molecule type" value="Genomic_DNA"/>
</dbReference>
<organism evidence="8 9">
    <name type="scientific">Scyliorhinus torazame</name>
    <name type="common">Cloudy catshark</name>
    <name type="synonym">Catulus torazame</name>
    <dbReference type="NCBI Taxonomy" id="75743"/>
    <lineage>
        <taxon>Eukaryota</taxon>
        <taxon>Metazoa</taxon>
        <taxon>Chordata</taxon>
        <taxon>Craniata</taxon>
        <taxon>Vertebrata</taxon>
        <taxon>Chondrichthyes</taxon>
        <taxon>Elasmobranchii</taxon>
        <taxon>Galeomorphii</taxon>
        <taxon>Galeoidea</taxon>
        <taxon>Carcharhiniformes</taxon>
        <taxon>Scyliorhinidae</taxon>
        <taxon>Scyliorhinus</taxon>
    </lineage>
</organism>